<dbReference type="KEGG" id="ome:OLMES_0727"/>
<proteinExistence type="predicted"/>
<keyword evidence="1" id="KW-1133">Transmembrane helix</keyword>
<evidence type="ECO:0000313" key="3">
    <source>
        <dbReference type="Proteomes" id="UP000196027"/>
    </source>
</evidence>
<keyword evidence="1" id="KW-0472">Membrane</keyword>
<dbReference type="Pfam" id="PF07963">
    <property type="entry name" value="N_methyl"/>
    <property type="match status" value="1"/>
</dbReference>
<protein>
    <submittedName>
        <fullName evidence="2">Type II secretory pathway, pseudopilin PulG</fullName>
    </submittedName>
</protein>
<reference evidence="2 3" key="1">
    <citation type="submission" date="2017-05" db="EMBL/GenBank/DDBJ databases">
        <title>Genomic insights into alkan degradation activity of Oleiphilus messinensis.</title>
        <authorList>
            <person name="Kozyavkin S.A."/>
            <person name="Slesarev A.I."/>
            <person name="Golyshin P.N."/>
            <person name="Korzhenkov A."/>
            <person name="Golyshina O.N."/>
            <person name="Toshchakov S.V."/>
        </authorList>
    </citation>
    <scope>NUCLEOTIDE SEQUENCE [LARGE SCALE GENOMIC DNA]</scope>
    <source>
        <strain evidence="2 3">ME102</strain>
    </source>
</reference>
<dbReference type="PANTHER" id="PTHR30093">
    <property type="entry name" value="GENERAL SECRETION PATHWAY PROTEIN G"/>
    <property type="match status" value="1"/>
</dbReference>
<evidence type="ECO:0000313" key="2">
    <source>
        <dbReference type="EMBL" id="ARU54819.1"/>
    </source>
</evidence>
<dbReference type="NCBIfam" id="TIGR02532">
    <property type="entry name" value="IV_pilin_GFxxxE"/>
    <property type="match status" value="1"/>
</dbReference>
<sequence>MKKQQGFTLIELIMVIVILGILSAFALPRFADLGSEAREAALQGAYGAIKSAAAIAHSKSLASGASANASISLEGSSITMANKYPTADAAGILEAAQITSTDFTITAGNPVIVSPIGVNSNTNCRVEYTQAASAGASPTISIDTGTCD</sequence>
<dbReference type="EMBL" id="CP021425">
    <property type="protein sequence ID" value="ARU54819.1"/>
    <property type="molecule type" value="Genomic_DNA"/>
</dbReference>
<dbReference type="OrthoDB" id="5654254at2"/>
<dbReference type="RefSeq" id="WP_087459984.1">
    <property type="nucleotide sequence ID" value="NZ_CP021425.1"/>
</dbReference>
<accession>A0A1Y0I3P9</accession>
<keyword evidence="3" id="KW-1185">Reference proteome</keyword>
<dbReference type="Gene3D" id="3.30.700.10">
    <property type="entry name" value="Glycoprotein, Type 4 Pilin"/>
    <property type="match status" value="1"/>
</dbReference>
<organism evidence="2 3">
    <name type="scientific">Oleiphilus messinensis</name>
    <dbReference type="NCBI Taxonomy" id="141451"/>
    <lineage>
        <taxon>Bacteria</taxon>
        <taxon>Pseudomonadati</taxon>
        <taxon>Pseudomonadota</taxon>
        <taxon>Gammaproteobacteria</taxon>
        <taxon>Oceanospirillales</taxon>
        <taxon>Oleiphilaceae</taxon>
        <taxon>Oleiphilus</taxon>
    </lineage>
</organism>
<name>A0A1Y0I3P9_9GAMM</name>
<gene>
    <name evidence="2" type="ORF">OLMES_0727</name>
</gene>
<dbReference type="AlphaFoldDB" id="A0A1Y0I3P9"/>
<feature type="transmembrane region" description="Helical" evidence="1">
    <location>
        <begin position="7"/>
        <end position="27"/>
    </location>
</feature>
<dbReference type="PROSITE" id="PS00409">
    <property type="entry name" value="PROKAR_NTER_METHYL"/>
    <property type="match status" value="1"/>
</dbReference>
<evidence type="ECO:0000256" key="1">
    <source>
        <dbReference type="SAM" id="Phobius"/>
    </source>
</evidence>
<dbReference type="Proteomes" id="UP000196027">
    <property type="component" value="Chromosome"/>
</dbReference>
<dbReference type="PANTHER" id="PTHR30093:SF7">
    <property type="entry name" value="MSHA MAJOR PILIN SUBUNIT MSHA"/>
    <property type="match status" value="1"/>
</dbReference>
<dbReference type="SUPFAM" id="SSF54523">
    <property type="entry name" value="Pili subunits"/>
    <property type="match status" value="1"/>
</dbReference>
<keyword evidence="1" id="KW-0812">Transmembrane</keyword>
<dbReference type="InterPro" id="IPR045584">
    <property type="entry name" value="Pilin-like"/>
</dbReference>
<dbReference type="InterPro" id="IPR012902">
    <property type="entry name" value="N_methyl_site"/>
</dbReference>